<accession>A0A1B2DQ99</accession>
<dbReference type="Gene3D" id="1.20.1250.20">
    <property type="entry name" value="MFS general substrate transporter like domains"/>
    <property type="match status" value="2"/>
</dbReference>
<dbReference type="InterPro" id="IPR036259">
    <property type="entry name" value="MFS_trans_sf"/>
</dbReference>
<feature type="transmembrane region" description="Helical" evidence="8">
    <location>
        <begin position="248"/>
        <end position="270"/>
    </location>
</feature>
<evidence type="ECO:0000256" key="3">
    <source>
        <dbReference type="ARBA" id="ARBA00022475"/>
    </source>
</evidence>
<feature type="transmembrane region" description="Helical" evidence="8">
    <location>
        <begin position="174"/>
        <end position="193"/>
    </location>
</feature>
<dbReference type="Pfam" id="PF07690">
    <property type="entry name" value="MFS_1"/>
    <property type="match status" value="2"/>
</dbReference>
<dbReference type="GO" id="GO:0005886">
    <property type="term" value="C:plasma membrane"/>
    <property type="evidence" value="ECO:0007669"/>
    <property type="project" value="UniProtKB-SubCell"/>
</dbReference>
<feature type="transmembrane region" description="Helical" evidence="8">
    <location>
        <begin position="335"/>
        <end position="357"/>
    </location>
</feature>
<evidence type="ECO:0000256" key="4">
    <source>
        <dbReference type="ARBA" id="ARBA00022692"/>
    </source>
</evidence>
<feature type="transmembrane region" description="Helical" evidence="8">
    <location>
        <begin position="110"/>
        <end position="133"/>
    </location>
</feature>
<feature type="transmembrane region" description="Helical" evidence="8">
    <location>
        <begin position="282"/>
        <end position="304"/>
    </location>
</feature>
<evidence type="ECO:0000256" key="5">
    <source>
        <dbReference type="ARBA" id="ARBA00022989"/>
    </source>
</evidence>
<dbReference type="RefSeq" id="WP_099520844.1">
    <property type="nucleotide sequence ID" value="NZ_CP016808.1"/>
</dbReference>
<feature type="compositionally biased region" description="Polar residues" evidence="7">
    <location>
        <begin position="210"/>
        <end position="222"/>
    </location>
</feature>
<feature type="transmembrane region" description="Helical" evidence="8">
    <location>
        <begin position="12"/>
        <end position="30"/>
    </location>
</feature>
<feature type="transmembrane region" description="Helical" evidence="8">
    <location>
        <begin position="145"/>
        <end position="168"/>
    </location>
</feature>
<proteinExistence type="predicted"/>
<organism evidence="10">
    <name type="scientific">Paenibacillus sp. BIHB 4019</name>
    <dbReference type="NCBI Taxonomy" id="1870819"/>
    <lineage>
        <taxon>Bacteria</taxon>
        <taxon>Bacillati</taxon>
        <taxon>Bacillota</taxon>
        <taxon>Bacilli</taxon>
        <taxon>Bacillales</taxon>
        <taxon>Paenibacillaceae</taxon>
        <taxon>Paenibacillus</taxon>
    </lineage>
</organism>
<reference evidence="10" key="1">
    <citation type="submission" date="2016-08" db="EMBL/GenBank/DDBJ databases">
        <title>Complete Genome Seqeunce of Paenibacillus sp. BIHB 4019 from tea rhizoplane.</title>
        <authorList>
            <person name="Thakur R."/>
            <person name="Swarnkar M.K."/>
            <person name="Gulati A."/>
        </authorList>
    </citation>
    <scope>NUCLEOTIDE SEQUENCE [LARGE SCALE GENOMIC DNA]</scope>
    <source>
        <strain evidence="10">BIHB4019</strain>
    </source>
</reference>
<keyword evidence="6 8" id="KW-0472">Membrane</keyword>
<dbReference type="PANTHER" id="PTHR23517">
    <property type="entry name" value="RESISTANCE PROTEIN MDTM, PUTATIVE-RELATED-RELATED"/>
    <property type="match status" value="1"/>
</dbReference>
<evidence type="ECO:0000313" key="10">
    <source>
        <dbReference type="EMBL" id="ANY69878.1"/>
    </source>
</evidence>
<dbReference type="GO" id="GO:0022857">
    <property type="term" value="F:transmembrane transporter activity"/>
    <property type="evidence" value="ECO:0007669"/>
    <property type="project" value="InterPro"/>
</dbReference>
<evidence type="ECO:0000256" key="6">
    <source>
        <dbReference type="ARBA" id="ARBA00023136"/>
    </source>
</evidence>
<dbReference type="SUPFAM" id="SSF103473">
    <property type="entry name" value="MFS general substrate transporter"/>
    <property type="match status" value="1"/>
</dbReference>
<dbReference type="InterPro" id="IPR020846">
    <property type="entry name" value="MFS_dom"/>
</dbReference>
<dbReference type="InterPro" id="IPR011701">
    <property type="entry name" value="MFS"/>
</dbReference>
<dbReference type="EMBL" id="CP016808">
    <property type="protein sequence ID" value="ANY69878.1"/>
    <property type="molecule type" value="Genomic_DNA"/>
</dbReference>
<protein>
    <submittedName>
        <fullName evidence="10">MFS transporter</fullName>
    </submittedName>
</protein>
<dbReference type="InterPro" id="IPR050171">
    <property type="entry name" value="MFS_Transporters"/>
</dbReference>
<feature type="domain" description="Major facilitator superfamily (MFS) profile" evidence="9">
    <location>
        <begin position="19"/>
        <end position="424"/>
    </location>
</feature>
<evidence type="ECO:0000256" key="7">
    <source>
        <dbReference type="SAM" id="MobiDB-lite"/>
    </source>
</evidence>
<feature type="transmembrane region" description="Helical" evidence="8">
    <location>
        <begin position="82"/>
        <end position="104"/>
    </location>
</feature>
<dbReference type="AlphaFoldDB" id="A0A1B2DQ99"/>
<feature type="transmembrane region" description="Helical" evidence="8">
    <location>
        <begin position="369"/>
        <end position="388"/>
    </location>
</feature>
<feature type="transmembrane region" description="Helical" evidence="8">
    <location>
        <begin position="36"/>
        <end position="61"/>
    </location>
</feature>
<evidence type="ECO:0000256" key="8">
    <source>
        <dbReference type="SAM" id="Phobius"/>
    </source>
</evidence>
<keyword evidence="5 8" id="KW-1133">Transmembrane helix</keyword>
<feature type="transmembrane region" description="Helical" evidence="8">
    <location>
        <begin position="311"/>
        <end position="329"/>
    </location>
</feature>
<dbReference type="PROSITE" id="PS50850">
    <property type="entry name" value="MFS"/>
    <property type="match status" value="1"/>
</dbReference>
<comment type="subcellular location">
    <subcellularLocation>
        <location evidence="1">Cell membrane</location>
        <topology evidence="1">Multi-pass membrane protein</topology>
    </subcellularLocation>
</comment>
<sequence length="428" mass="46174">MKEQRGTKPSGVVIWRSPFIIQLLIIMFIIEFVKGALLISILPVYMGTVLGLSAYAIGWALALQYIGDNLFRSPIGWLIDRLGYRSVMLAGIVLTFTSVLLVAFVHHTSWIVVACLLLGIGSSPLWPCVITGATEEAGEEASGRAMSVVYVAWLVGVGAGPIAINFLLSSSYTAAFRLIIGGMIVVVLTTMFLPGRGRMKQRSGAAEEAASQTDSHAANTSDAAREPFKVRASRYFAKVGKSLHASKLLYPAMFVQNFSLGLLTPILTLFARSVLHLTPAQYSWFLIAGGAITVLGLIPVGKFVDRLGTKWFLHVGFLLAAISLPLLGMTRSLPLVLVIVAIVGLGYACIIPAWNALIAQAIPKEERGAVWGFFLTIEGSGMVLGTILSGKLWDTFGHQAPFLVSGAMLLVLFVLHLFITRKQPVMIT</sequence>
<feature type="transmembrane region" description="Helical" evidence="8">
    <location>
        <begin position="400"/>
        <end position="419"/>
    </location>
</feature>
<gene>
    <name evidence="10" type="ORF">BBD42_27780</name>
</gene>
<keyword evidence="4 8" id="KW-0812">Transmembrane</keyword>
<dbReference type="CDD" id="cd17325">
    <property type="entry name" value="MFS_MdtG_SLC18_like"/>
    <property type="match status" value="1"/>
</dbReference>
<evidence type="ECO:0000259" key="9">
    <source>
        <dbReference type="PROSITE" id="PS50850"/>
    </source>
</evidence>
<evidence type="ECO:0000256" key="1">
    <source>
        <dbReference type="ARBA" id="ARBA00004651"/>
    </source>
</evidence>
<keyword evidence="2" id="KW-0813">Transport</keyword>
<name>A0A1B2DQ99_9BACL</name>
<keyword evidence="3" id="KW-1003">Cell membrane</keyword>
<feature type="region of interest" description="Disordered" evidence="7">
    <location>
        <begin position="203"/>
        <end position="223"/>
    </location>
</feature>
<evidence type="ECO:0000256" key="2">
    <source>
        <dbReference type="ARBA" id="ARBA00022448"/>
    </source>
</evidence>